<dbReference type="PANTHER" id="PTHR40266">
    <property type="entry name" value="TOXIN HIGB-1"/>
    <property type="match status" value="1"/>
</dbReference>
<dbReference type="EMBL" id="QWKH01000121">
    <property type="protein sequence ID" value="NBI35437.1"/>
    <property type="molecule type" value="Genomic_DNA"/>
</dbReference>
<sequence>MIVSFGDKDTEQLFGRNRVNRFASFERVALRKLRQLQIAGDLQDLRIPPGNHLEKLSGNLEGFWSIRINDQFRICFEWTSAGPAGVTIVDYH</sequence>
<evidence type="ECO:0000313" key="1">
    <source>
        <dbReference type="EMBL" id="NBI35437.1"/>
    </source>
</evidence>
<dbReference type="AlphaFoldDB" id="A0A7C9JSV8"/>
<name>A0A7C9JSV8_9BACT</name>
<dbReference type="Gene3D" id="3.30.2310.20">
    <property type="entry name" value="RelE-like"/>
    <property type="match status" value="1"/>
</dbReference>
<organism evidence="1">
    <name type="scientific">Muribaculaceae bacterium Z82</name>
    <dbReference type="NCBI Taxonomy" id="2304548"/>
    <lineage>
        <taxon>Bacteria</taxon>
        <taxon>Pseudomonadati</taxon>
        <taxon>Bacteroidota</taxon>
        <taxon>Bacteroidia</taxon>
        <taxon>Bacteroidales</taxon>
        <taxon>Muribaculaceae</taxon>
    </lineage>
</organism>
<protein>
    <submittedName>
        <fullName evidence="1">Excinuclease ABC subunit A</fullName>
    </submittedName>
</protein>
<proteinExistence type="predicted"/>
<dbReference type="InterPro" id="IPR035093">
    <property type="entry name" value="RelE/ParE_toxin_dom_sf"/>
</dbReference>
<dbReference type="SUPFAM" id="SSF143011">
    <property type="entry name" value="RelE-like"/>
    <property type="match status" value="1"/>
</dbReference>
<dbReference type="Pfam" id="PF05015">
    <property type="entry name" value="HigB-like_toxin"/>
    <property type="match status" value="1"/>
</dbReference>
<gene>
    <name evidence="1" type="ORF">D1639_10455</name>
</gene>
<comment type="caution">
    <text evidence="1">The sequence shown here is derived from an EMBL/GenBank/DDBJ whole genome shotgun (WGS) entry which is preliminary data.</text>
</comment>
<dbReference type="InterPro" id="IPR007711">
    <property type="entry name" value="HigB-1"/>
</dbReference>
<accession>A0A7C9JSV8</accession>
<dbReference type="PANTHER" id="PTHR40266:SF2">
    <property type="entry name" value="TOXIN HIGB-1"/>
    <property type="match status" value="1"/>
</dbReference>
<reference evidence="1" key="1">
    <citation type="submission" date="2018-08" db="EMBL/GenBank/DDBJ databases">
        <title>Murine metabolic-syndrome-specific gut microbial biobank.</title>
        <authorList>
            <person name="Liu C."/>
        </authorList>
    </citation>
    <scope>NUCLEOTIDE SEQUENCE [LARGE SCALE GENOMIC DNA]</scope>
    <source>
        <strain evidence="1">Z82</strain>
    </source>
</reference>